<dbReference type="AlphaFoldDB" id="A0A3N0E8U9"/>
<proteinExistence type="predicted"/>
<accession>A0A3N0E8U9</accession>
<dbReference type="Proteomes" id="UP000269198">
    <property type="component" value="Unassembled WGS sequence"/>
</dbReference>
<dbReference type="EMBL" id="RJMB01000012">
    <property type="protein sequence ID" value="RNL84247.1"/>
    <property type="molecule type" value="Genomic_DNA"/>
</dbReference>
<gene>
    <name evidence="1" type="ORF">EFW17_13590</name>
</gene>
<dbReference type="RefSeq" id="WP_123201740.1">
    <property type="nucleotide sequence ID" value="NZ_RJMB01000012.1"/>
</dbReference>
<evidence type="ECO:0000313" key="2">
    <source>
        <dbReference type="Proteomes" id="UP000269198"/>
    </source>
</evidence>
<keyword evidence="2" id="KW-1185">Reference proteome</keyword>
<protein>
    <submittedName>
        <fullName evidence="1">Uncharacterized protein</fullName>
    </submittedName>
</protein>
<organism evidence="1 2">
    <name type="scientific">Halostreptopolyspora alba</name>
    <dbReference type="NCBI Taxonomy" id="2487137"/>
    <lineage>
        <taxon>Bacteria</taxon>
        <taxon>Bacillati</taxon>
        <taxon>Actinomycetota</taxon>
        <taxon>Actinomycetes</taxon>
        <taxon>Streptosporangiales</taxon>
        <taxon>Nocardiopsidaceae</taxon>
        <taxon>Halostreptopolyspora</taxon>
    </lineage>
</organism>
<reference evidence="1 2" key="1">
    <citation type="submission" date="2018-11" db="EMBL/GenBank/DDBJ databases">
        <title>The genome draft of YIM 96095.</title>
        <authorList>
            <person name="Tang S.-K."/>
            <person name="Chunyu W.-X."/>
            <person name="Feng Y.-Z."/>
        </authorList>
    </citation>
    <scope>NUCLEOTIDE SEQUENCE [LARGE SCALE GENOMIC DNA]</scope>
    <source>
        <strain evidence="1 2">YIM 96095</strain>
    </source>
</reference>
<name>A0A3N0E8U9_9ACTN</name>
<dbReference type="OrthoDB" id="9860010at2"/>
<evidence type="ECO:0000313" key="1">
    <source>
        <dbReference type="EMBL" id="RNL84247.1"/>
    </source>
</evidence>
<comment type="caution">
    <text evidence="1">The sequence shown here is derived from an EMBL/GenBank/DDBJ whole genome shotgun (WGS) entry which is preliminary data.</text>
</comment>
<sequence length="145" mass="15967">MHHHVVTDSSQTITLTGNPDGYDAFVQAADIRVESAETAIAAITFYLVMTRSQVFRKVVAEADDLNLDKAPVRDAEKEAVREAREDASDVITEPTAEQTDDGYRVTVYYQQSDTLRSWTGTVSPDGALDGENKTHTTGLPVMFIE</sequence>